<dbReference type="RefSeq" id="XP_014150519.1">
    <property type="nucleotide sequence ID" value="XM_014295044.1"/>
</dbReference>
<proteinExistence type="predicted"/>
<keyword evidence="2" id="KW-1185">Reference proteome</keyword>
<evidence type="ECO:0000313" key="2">
    <source>
        <dbReference type="Proteomes" id="UP000054560"/>
    </source>
</evidence>
<organism evidence="1 2">
    <name type="scientific">Sphaeroforma arctica JP610</name>
    <dbReference type="NCBI Taxonomy" id="667725"/>
    <lineage>
        <taxon>Eukaryota</taxon>
        <taxon>Ichthyosporea</taxon>
        <taxon>Ichthyophonida</taxon>
        <taxon>Sphaeroforma</taxon>
    </lineage>
</organism>
<reference evidence="1 2" key="1">
    <citation type="submission" date="2011-02" db="EMBL/GenBank/DDBJ databases">
        <title>The Genome Sequence of Sphaeroforma arctica JP610.</title>
        <authorList>
            <consortium name="The Broad Institute Genome Sequencing Platform"/>
            <person name="Russ C."/>
            <person name="Cuomo C."/>
            <person name="Young S.K."/>
            <person name="Zeng Q."/>
            <person name="Gargeya S."/>
            <person name="Alvarado L."/>
            <person name="Berlin A."/>
            <person name="Chapman S.B."/>
            <person name="Chen Z."/>
            <person name="Freedman E."/>
            <person name="Gellesch M."/>
            <person name="Goldberg J."/>
            <person name="Griggs A."/>
            <person name="Gujja S."/>
            <person name="Heilman E."/>
            <person name="Heiman D."/>
            <person name="Howarth C."/>
            <person name="Mehta T."/>
            <person name="Neiman D."/>
            <person name="Pearson M."/>
            <person name="Roberts A."/>
            <person name="Saif S."/>
            <person name="Shea T."/>
            <person name="Shenoy N."/>
            <person name="Sisk P."/>
            <person name="Stolte C."/>
            <person name="Sykes S."/>
            <person name="White J."/>
            <person name="Yandava C."/>
            <person name="Burger G."/>
            <person name="Gray M.W."/>
            <person name="Holland P.W.H."/>
            <person name="King N."/>
            <person name="Lang F.B.F."/>
            <person name="Roger A.J."/>
            <person name="Ruiz-Trillo I."/>
            <person name="Haas B."/>
            <person name="Nusbaum C."/>
            <person name="Birren B."/>
        </authorList>
    </citation>
    <scope>NUCLEOTIDE SEQUENCE [LARGE SCALE GENOMIC DNA]</scope>
    <source>
        <strain evidence="1 2">JP610</strain>
    </source>
</reference>
<dbReference type="AlphaFoldDB" id="A0A0L0FIL5"/>
<dbReference type="EMBL" id="KQ243025">
    <property type="protein sequence ID" value="KNC76617.1"/>
    <property type="molecule type" value="Genomic_DNA"/>
</dbReference>
<name>A0A0L0FIL5_9EUKA</name>
<gene>
    <name evidence="1" type="ORF">SARC_10891</name>
</gene>
<dbReference type="Proteomes" id="UP000054560">
    <property type="component" value="Unassembled WGS sequence"/>
</dbReference>
<dbReference type="GeneID" id="25911395"/>
<accession>A0A0L0FIL5</accession>
<evidence type="ECO:0000313" key="1">
    <source>
        <dbReference type="EMBL" id="KNC76617.1"/>
    </source>
</evidence>
<sequence>MTSNIFSMLMIDQKTITPRNSYATPGSSFITRHNKSKVVPLSGSGPYCPGSNRKIRFRLPAEWTDMNDSFTSFTLQIGGTALGLSASHNSVIPFNRMRIICGGTVLEDIQDINVIETLLARSTNSTNLIAGPYGRITGQSVAAASKIIAPATDAVAGDQYIFRPKISGILTNDLIIPQPFMPEVMIELHLENNAVVLMGTVENASDSVYQISDVAYNTHTIEYSSDFIDAFESSLADHPLHYYYTIASHFNQNIQRNFQNRYQVHFRCSQCSI</sequence>
<protein>
    <submittedName>
        <fullName evidence="1">Uncharacterized protein</fullName>
    </submittedName>
</protein>